<dbReference type="InterPro" id="IPR027417">
    <property type="entry name" value="P-loop_NTPase"/>
</dbReference>
<dbReference type="PANTHER" id="PTHR47396">
    <property type="entry name" value="TYPE I RESTRICTION ENZYME ECOKI R PROTEIN"/>
    <property type="match status" value="1"/>
</dbReference>
<reference evidence="6" key="1">
    <citation type="journal article" date="2014" name="Arch. Virol.">
        <title>Complete genome sequence of Tunisvirus, a new member of the proposed family Marseilleviridae.</title>
        <authorList>
            <person name="Aherfi S."/>
            <person name="Boughalmi M."/>
            <person name="Pagnier I."/>
            <person name="Fournous G."/>
            <person name="La Scola B."/>
            <person name="Raoult D."/>
            <person name="Colson P."/>
        </authorList>
    </citation>
    <scope>NUCLEOTIDE SEQUENCE</scope>
    <source>
        <strain evidence="6">SSV</strain>
    </source>
</reference>
<keyword evidence="2" id="KW-0378">Hydrolase</keyword>
<proteinExistence type="predicted"/>
<dbReference type="GO" id="GO:0003677">
    <property type="term" value="F:DNA binding"/>
    <property type="evidence" value="ECO:0007669"/>
    <property type="project" value="InterPro"/>
</dbReference>
<dbReference type="Pfam" id="PF04851">
    <property type="entry name" value="ResIII"/>
    <property type="match status" value="1"/>
</dbReference>
<keyword evidence="3 6" id="KW-0347">Helicase</keyword>
<protein>
    <submittedName>
        <fullName evidence="6">Putative superfamily II helicase</fullName>
    </submittedName>
</protein>
<dbReference type="SMART" id="SM00487">
    <property type="entry name" value="DEXDc"/>
    <property type="match status" value="1"/>
</dbReference>
<organism evidence="6">
    <name type="scientific">Senegalvirus marseillevirus</name>
    <dbReference type="NCBI Taxonomy" id="944645"/>
    <lineage>
        <taxon>Viruses</taxon>
        <taxon>Varidnaviria</taxon>
        <taxon>Bamfordvirae</taxon>
        <taxon>Nucleocytoviricota</taxon>
        <taxon>Megaviricetes</taxon>
        <taxon>Pimascovirales</taxon>
        <taxon>Pimascovirales incertae sedis</taxon>
        <taxon>Marseilleviridae</taxon>
        <taxon>Marseillevirus</taxon>
        <taxon>Marseillevirus senegalense</taxon>
    </lineage>
</organism>
<evidence type="ECO:0000256" key="2">
    <source>
        <dbReference type="ARBA" id="ARBA00022801"/>
    </source>
</evidence>
<accession>U6A1Y4</accession>
<evidence type="ECO:0000256" key="4">
    <source>
        <dbReference type="ARBA" id="ARBA00022840"/>
    </source>
</evidence>
<feature type="domain" description="Helicase ATP-binding" evidence="5">
    <location>
        <begin position="179"/>
        <end position="322"/>
    </location>
</feature>
<dbReference type="EMBL" id="KF582414">
    <property type="protein sequence ID" value="AHA12064.1"/>
    <property type="molecule type" value="Genomic_DNA"/>
</dbReference>
<dbReference type="InterPro" id="IPR014001">
    <property type="entry name" value="Helicase_ATP-bd"/>
</dbReference>
<dbReference type="PROSITE" id="PS51192">
    <property type="entry name" value="HELICASE_ATP_BIND_1"/>
    <property type="match status" value="1"/>
</dbReference>
<dbReference type="InterPro" id="IPR050742">
    <property type="entry name" value="Helicase_Restrict-Modif_Enz"/>
</dbReference>
<feature type="non-terminal residue" evidence="6">
    <location>
        <position position="1"/>
    </location>
</feature>
<evidence type="ECO:0000259" key="5">
    <source>
        <dbReference type="PROSITE" id="PS51192"/>
    </source>
</evidence>
<dbReference type="GO" id="GO:0005524">
    <property type="term" value="F:ATP binding"/>
    <property type="evidence" value="ECO:0007669"/>
    <property type="project" value="UniProtKB-KW"/>
</dbReference>
<dbReference type="InterPro" id="IPR006935">
    <property type="entry name" value="Helicase/UvrB_N"/>
</dbReference>
<dbReference type="Gene3D" id="3.40.50.300">
    <property type="entry name" value="P-loop containing nucleotide triphosphate hydrolases"/>
    <property type="match status" value="2"/>
</dbReference>
<keyword evidence="1" id="KW-0547">Nucleotide-binding</keyword>
<dbReference type="PANTHER" id="PTHR47396:SF1">
    <property type="entry name" value="ATP-DEPENDENT HELICASE IRC3-RELATED"/>
    <property type="match status" value="1"/>
</dbReference>
<evidence type="ECO:0000313" key="6">
    <source>
        <dbReference type="EMBL" id="AHA12064.1"/>
    </source>
</evidence>
<dbReference type="GO" id="GO:0004386">
    <property type="term" value="F:helicase activity"/>
    <property type="evidence" value="ECO:0007669"/>
    <property type="project" value="UniProtKB-KW"/>
</dbReference>
<dbReference type="GO" id="GO:0016787">
    <property type="term" value="F:hydrolase activity"/>
    <property type="evidence" value="ECO:0007669"/>
    <property type="project" value="UniProtKB-KW"/>
</dbReference>
<dbReference type="SUPFAM" id="SSF52540">
    <property type="entry name" value="P-loop containing nucleoside triphosphate hydrolases"/>
    <property type="match status" value="2"/>
</dbReference>
<sequence length="503" mass="56514">RVETCRGATHLLSGVEEHRFSWSSPSVCSGTSNNERKVGSGLIDINSIRACCVTVSHYKISFQEKISKERKNSQKRENVVPCLENPHHKKAERSRQKNLFGDAYRNKVQSQSPRNSSFQNERERICSSFCCLEKTRSPQTRKCGQDIQGEFIGELLEETEPAPGRHTKRDQKTIFETAKNVINEEGTCLLSLSTGIGKTCLGICLASHYGGKTLVVCKSNRVKKQWIESIQKFTTHSAEIVKGKELPNADFCVMGPMKCRNFEGDLSCFRTVIVDECHEICTSVFSEALFKVHPFILIGLSATPDRMDGLGEMLPPFFGSDPIVRREKKEFKVYKILTGFVPNRKYDKRGTLIWTEVIRSLAENKERQKLISKVLQRPAEGKTIVLGKRKSELRALSSLLSGAAVTNSLYIEGAKTYDEQASVILTTVGKGGVGMDDPKIQTVAIISDAMDVRQYEGRARGANSVVYDFVDKHGTLEKHWNERESWYLQRGATIEVVKLQSFV</sequence>
<evidence type="ECO:0000256" key="3">
    <source>
        <dbReference type="ARBA" id="ARBA00022806"/>
    </source>
</evidence>
<name>U6A1Y4_9VIRU</name>
<evidence type="ECO:0000256" key="1">
    <source>
        <dbReference type="ARBA" id="ARBA00022741"/>
    </source>
</evidence>
<keyword evidence="4" id="KW-0067">ATP-binding</keyword>